<dbReference type="GO" id="GO:0005737">
    <property type="term" value="C:cytoplasm"/>
    <property type="evidence" value="ECO:0007669"/>
    <property type="project" value="TreeGrafter"/>
</dbReference>
<dbReference type="InterPro" id="IPR001436">
    <property type="entry name" value="Alpha-crystallin/sHSP_animal"/>
</dbReference>
<dbReference type="SUPFAM" id="SSF49764">
    <property type="entry name" value="HSP20-like chaperones"/>
    <property type="match status" value="1"/>
</dbReference>
<evidence type="ECO:0000313" key="6">
    <source>
        <dbReference type="Proteomes" id="UP000298663"/>
    </source>
</evidence>
<dbReference type="PANTHER" id="PTHR45640:SF13">
    <property type="entry name" value="HEAT SHOCK PROTEIN 22-RELATED"/>
    <property type="match status" value="1"/>
</dbReference>
<evidence type="ECO:0000256" key="2">
    <source>
        <dbReference type="PROSITE-ProRule" id="PRU00285"/>
    </source>
</evidence>
<dbReference type="GO" id="GO:0009408">
    <property type="term" value="P:response to heat"/>
    <property type="evidence" value="ECO:0007669"/>
    <property type="project" value="TreeGrafter"/>
</dbReference>
<organism evidence="5 6">
    <name type="scientific">Steinernema carpocapsae</name>
    <name type="common">Entomopathogenic nematode</name>
    <dbReference type="NCBI Taxonomy" id="34508"/>
    <lineage>
        <taxon>Eukaryota</taxon>
        <taxon>Metazoa</taxon>
        <taxon>Ecdysozoa</taxon>
        <taxon>Nematoda</taxon>
        <taxon>Chromadorea</taxon>
        <taxon>Rhabditida</taxon>
        <taxon>Tylenchina</taxon>
        <taxon>Panagrolaimomorpha</taxon>
        <taxon>Strongyloidoidea</taxon>
        <taxon>Steinernematidae</taxon>
        <taxon>Steinernema</taxon>
    </lineage>
</organism>
<comment type="similarity">
    <text evidence="2 3">Belongs to the small heat shock protein (HSP20) family.</text>
</comment>
<protein>
    <recommendedName>
        <fullName evidence="4">SHSP domain-containing protein</fullName>
    </recommendedName>
</protein>
<gene>
    <name evidence="5" type="ORF">L596_026406</name>
</gene>
<keyword evidence="6" id="KW-1185">Reference proteome</keyword>
<dbReference type="EMBL" id="AZBU02000010">
    <property type="protein sequence ID" value="TKR62449.1"/>
    <property type="molecule type" value="Genomic_DNA"/>
</dbReference>
<keyword evidence="1" id="KW-0346">Stress response</keyword>
<dbReference type="PANTHER" id="PTHR45640">
    <property type="entry name" value="HEAT SHOCK PROTEIN HSP-12.2-RELATED"/>
    <property type="match status" value="1"/>
</dbReference>
<evidence type="ECO:0000259" key="4">
    <source>
        <dbReference type="PROSITE" id="PS01031"/>
    </source>
</evidence>
<sequence>MCNEKQIQTISVQEASHYDLTIKDLENNRTSSVLQAMVLGKVADKDEKRETAMDGWALANEHELAGQIDHFGHRYTEVRRMSSTDWEIPAGEASSFAKVKDSEEDFQVKIDLGYFEPIYKPSEVDVTVYEHDVQINACKEDPENPNYSLRELHRQYRMPDDVDLETVRMQRKGMSVKVDAKKIDGYGKPVSYSVMDVNKHRADMQYV</sequence>
<dbReference type="Proteomes" id="UP000298663">
    <property type="component" value="Unassembled WGS sequence"/>
</dbReference>
<reference evidence="5 6" key="2">
    <citation type="journal article" date="2019" name="G3 (Bethesda)">
        <title>Hybrid Assembly of the Genome of the Entomopathogenic Nematode Steinernema carpocapsae Identifies the X-Chromosome.</title>
        <authorList>
            <person name="Serra L."/>
            <person name="Macchietto M."/>
            <person name="Macias-Munoz A."/>
            <person name="McGill C.J."/>
            <person name="Rodriguez I.M."/>
            <person name="Rodriguez B."/>
            <person name="Murad R."/>
            <person name="Mortazavi A."/>
        </authorList>
    </citation>
    <scope>NUCLEOTIDE SEQUENCE [LARGE SCALE GENOMIC DNA]</scope>
    <source>
        <strain evidence="5 6">ALL</strain>
    </source>
</reference>
<evidence type="ECO:0000313" key="5">
    <source>
        <dbReference type="EMBL" id="TKR62449.1"/>
    </source>
</evidence>
<dbReference type="AlphaFoldDB" id="A0A4U5M198"/>
<dbReference type="OrthoDB" id="5778379at2759"/>
<dbReference type="STRING" id="34508.A0A4U5M198"/>
<dbReference type="Gene3D" id="2.60.40.790">
    <property type="match status" value="1"/>
</dbReference>
<dbReference type="InterPro" id="IPR002068">
    <property type="entry name" value="A-crystallin/Hsp20_dom"/>
</dbReference>
<proteinExistence type="inferred from homology"/>
<dbReference type="CDD" id="cd06526">
    <property type="entry name" value="metazoan_ACD"/>
    <property type="match status" value="1"/>
</dbReference>
<dbReference type="GO" id="GO:0051082">
    <property type="term" value="F:unfolded protein binding"/>
    <property type="evidence" value="ECO:0007669"/>
    <property type="project" value="TreeGrafter"/>
</dbReference>
<dbReference type="GO" id="GO:0042026">
    <property type="term" value="P:protein refolding"/>
    <property type="evidence" value="ECO:0007669"/>
    <property type="project" value="TreeGrafter"/>
</dbReference>
<dbReference type="Pfam" id="PF00011">
    <property type="entry name" value="HSP20"/>
    <property type="match status" value="1"/>
</dbReference>
<dbReference type="InterPro" id="IPR008978">
    <property type="entry name" value="HSP20-like_chaperone"/>
</dbReference>
<dbReference type="GO" id="GO:0005634">
    <property type="term" value="C:nucleus"/>
    <property type="evidence" value="ECO:0007669"/>
    <property type="project" value="TreeGrafter"/>
</dbReference>
<feature type="domain" description="SHSP" evidence="4">
    <location>
        <begin position="87"/>
        <end position="198"/>
    </location>
</feature>
<comment type="caution">
    <text evidence="5">The sequence shown here is derived from an EMBL/GenBank/DDBJ whole genome shotgun (WGS) entry which is preliminary data.</text>
</comment>
<reference evidence="5 6" key="1">
    <citation type="journal article" date="2015" name="Genome Biol.">
        <title>Comparative genomics of Steinernema reveals deeply conserved gene regulatory networks.</title>
        <authorList>
            <person name="Dillman A.R."/>
            <person name="Macchietto M."/>
            <person name="Porter C.F."/>
            <person name="Rogers A."/>
            <person name="Williams B."/>
            <person name="Antoshechkin I."/>
            <person name="Lee M.M."/>
            <person name="Goodwin Z."/>
            <person name="Lu X."/>
            <person name="Lewis E.E."/>
            <person name="Goodrich-Blair H."/>
            <person name="Stock S.P."/>
            <person name="Adams B.J."/>
            <person name="Sternberg P.W."/>
            <person name="Mortazavi A."/>
        </authorList>
    </citation>
    <scope>NUCLEOTIDE SEQUENCE [LARGE SCALE GENOMIC DNA]</scope>
    <source>
        <strain evidence="5 6">ALL</strain>
    </source>
</reference>
<accession>A0A4U5M198</accession>
<name>A0A4U5M198_STECR</name>
<evidence type="ECO:0000256" key="3">
    <source>
        <dbReference type="RuleBase" id="RU003616"/>
    </source>
</evidence>
<evidence type="ECO:0000256" key="1">
    <source>
        <dbReference type="ARBA" id="ARBA00023016"/>
    </source>
</evidence>
<dbReference type="PROSITE" id="PS01031">
    <property type="entry name" value="SHSP"/>
    <property type="match status" value="1"/>
</dbReference>